<dbReference type="EMBL" id="JAPQER010000005">
    <property type="protein sequence ID" value="MCY6485133.1"/>
    <property type="molecule type" value="Genomic_DNA"/>
</dbReference>
<dbReference type="Proteomes" id="UP001078443">
    <property type="component" value="Unassembled WGS sequence"/>
</dbReference>
<evidence type="ECO:0000313" key="2">
    <source>
        <dbReference type="Proteomes" id="UP001078443"/>
    </source>
</evidence>
<dbReference type="InterPro" id="IPR027417">
    <property type="entry name" value="P-loop_NTPase"/>
</dbReference>
<dbReference type="Gene3D" id="3.40.50.300">
    <property type="entry name" value="P-loop containing nucleotide triphosphate hydrolases"/>
    <property type="match status" value="2"/>
</dbReference>
<reference evidence="1" key="1">
    <citation type="submission" date="2022-12" db="EMBL/GenBank/DDBJ databases">
        <authorList>
            <person name="Wang J."/>
        </authorList>
    </citation>
    <scope>NUCLEOTIDE SEQUENCE</scope>
    <source>
        <strain evidence="1">HY-45-18</strain>
    </source>
</reference>
<gene>
    <name evidence="1" type="ORF">OW763_12370</name>
</gene>
<comment type="caution">
    <text evidence="1">The sequence shown here is derived from an EMBL/GenBank/DDBJ whole genome shotgun (WGS) entry which is preliminary data.</text>
</comment>
<sequence length="600" mass="71542">MFPDMESIEENNINTTEGEKYLLNFLNTQLNSSYEIYFKPNINGDKPQIVVISKNRGIIIIGIKEWKLDSYYCDNKGDFRKKKDFKVFRSPFSQVQEHKNNMYNLHSKSLLKKSIEDSYAFNLVRCAVYFHNETNKNIKKFIIENDKKLKNKCEVFGRDSLNTKSFFEMFDNINSESKFFDDNVYDELKKYLNCPIHKCSQGKSINYSNKQITIIKSKKENKKIKGTVGSGKTLLLAQRAVNANIRTKNKVLILTHNIALRNYIYNKINCIREEFYWKDFEINNYHVFIKFQLNNIGIPFQWDSDFESDEIVKHLESYKETVEKYDSIFIDEVQDYKLDWLRIIKKYFLKKNGEYVLFGDEKQNAYIRELENNKTTKTNILGSWNVLEQSFRLPTNLATLAIKFQKKFLSSKYNLDNIYCFSIQKTMWDEQGKIDYKFYNNFDAETVYYNIIKKQDIKIKNICIVSTSIDKLKKLNSIITKQTEYKTEIMFETEEEYIKLQQKLKKQYRDRDNYYKSILKNQIGKIRYSRKYNFKAKSGKINLAIIDNFKGWEIDSLVFIIDNIENVSEELIYTGITRARKNLVIVNIGNYKYHKFFKEI</sequence>
<dbReference type="SUPFAM" id="SSF52540">
    <property type="entry name" value="P-loop containing nucleoside triphosphate hydrolases"/>
    <property type="match status" value="1"/>
</dbReference>
<proteinExistence type="predicted"/>
<evidence type="ECO:0000313" key="1">
    <source>
        <dbReference type="EMBL" id="MCY6485133.1"/>
    </source>
</evidence>
<keyword evidence="2" id="KW-1185">Reference proteome</keyword>
<name>A0ABT4D1L1_9CLOT</name>
<accession>A0ABT4D1L1</accession>
<protein>
    <submittedName>
        <fullName evidence="1">AAA family ATPase</fullName>
    </submittedName>
</protein>
<organism evidence="1 2">
    <name type="scientific">Clostridium aestuarii</name>
    <dbReference type="NCBI Taxonomy" id="338193"/>
    <lineage>
        <taxon>Bacteria</taxon>
        <taxon>Bacillati</taxon>
        <taxon>Bacillota</taxon>
        <taxon>Clostridia</taxon>
        <taxon>Eubacteriales</taxon>
        <taxon>Clostridiaceae</taxon>
        <taxon>Clostridium</taxon>
    </lineage>
</organism>